<feature type="domain" description="N-acetyltransferase" evidence="3">
    <location>
        <begin position="9"/>
        <end position="184"/>
    </location>
</feature>
<name>A0A248JNV3_9PROT</name>
<evidence type="ECO:0000256" key="1">
    <source>
        <dbReference type="ARBA" id="ARBA00022679"/>
    </source>
</evidence>
<sequence>MAHGPAEIGLVRPATVADAAAIARVHVASWRTTYPGQLPDDYLVGLSPEAHAQRWRGLLAGRQRRTFVAMGENIAADGLPATGVVGFATCGPQRTDMRGYEGEFYAIYLYDHAQNQGHGRRLMAAMATELMSSGMRSACVWVLRDNPARWFYERLGGSRLAEQPITFAGARLTEVAYGWLDLAPLARLSSYSEG</sequence>
<evidence type="ECO:0000313" key="5">
    <source>
        <dbReference type="Proteomes" id="UP000197153"/>
    </source>
</evidence>
<dbReference type="AlphaFoldDB" id="A0A248JNV3"/>
<protein>
    <submittedName>
        <fullName evidence="4">GNAT family N-acetyltransferase</fullName>
    </submittedName>
</protein>
<dbReference type="InterPro" id="IPR000182">
    <property type="entry name" value="GNAT_dom"/>
</dbReference>
<evidence type="ECO:0000256" key="2">
    <source>
        <dbReference type="ARBA" id="ARBA00023315"/>
    </source>
</evidence>
<organism evidence="4 5">
    <name type="scientific">Nitrospirillum viridazoti CBAmc</name>
    <dbReference type="NCBI Taxonomy" id="1441467"/>
    <lineage>
        <taxon>Bacteria</taxon>
        <taxon>Pseudomonadati</taxon>
        <taxon>Pseudomonadota</taxon>
        <taxon>Alphaproteobacteria</taxon>
        <taxon>Rhodospirillales</taxon>
        <taxon>Azospirillaceae</taxon>
        <taxon>Nitrospirillum</taxon>
        <taxon>Nitrospirillum viridazoti</taxon>
    </lineage>
</organism>
<dbReference type="InterPro" id="IPR016181">
    <property type="entry name" value="Acyl_CoA_acyltransferase"/>
</dbReference>
<dbReference type="Pfam" id="PF08445">
    <property type="entry name" value="FR47"/>
    <property type="match status" value="1"/>
</dbReference>
<dbReference type="KEGG" id="nao:Y958_04615"/>
<dbReference type="GO" id="GO:0016747">
    <property type="term" value="F:acyltransferase activity, transferring groups other than amino-acyl groups"/>
    <property type="evidence" value="ECO:0007669"/>
    <property type="project" value="InterPro"/>
</dbReference>
<dbReference type="RefSeq" id="WP_088871076.1">
    <property type="nucleotide sequence ID" value="NZ_CP022110.1"/>
</dbReference>
<gene>
    <name evidence="4" type="ORF">Y958_04615</name>
</gene>
<dbReference type="InterPro" id="IPR050832">
    <property type="entry name" value="Bact_Acetyltransf"/>
</dbReference>
<dbReference type="InterPro" id="IPR013653">
    <property type="entry name" value="GCN5-like_dom"/>
</dbReference>
<reference evidence="4 5" key="1">
    <citation type="submission" date="2017-06" db="EMBL/GenBank/DDBJ databases">
        <title>Complete genome sequence of Nitrospirillum amazonense strain CBAmC, an endophytic nitrogen-fixing and plant growth-promoting bacterium, isolated from sugarcane.</title>
        <authorList>
            <person name="Schwab S."/>
            <person name="dos Santos Teixeira K.R."/>
            <person name="Simoes Araujo J.L."/>
            <person name="Soares Vidal M."/>
            <person name="Borges de Freitas H.R."/>
            <person name="Rivello Crivelaro A.L."/>
            <person name="Bueno de Camargo Nunes A."/>
            <person name="dos Santos C.M."/>
            <person name="Palmeira da Silva Rosa D."/>
            <person name="da Silva Padilha D."/>
            <person name="da Silva E."/>
            <person name="Araujo Terra L."/>
            <person name="Soares Mendes V."/>
            <person name="Farinelli L."/>
            <person name="Magalhaes Cruz L."/>
            <person name="Baldani J.I."/>
        </authorList>
    </citation>
    <scope>NUCLEOTIDE SEQUENCE [LARGE SCALE GENOMIC DNA]</scope>
    <source>
        <strain evidence="4 5">CBAmC</strain>
    </source>
</reference>
<dbReference type="PROSITE" id="PS51186">
    <property type="entry name" value="GNAT"/>
    <property type="match status" value="1"/>
</dbReference>
<dbReference type="CDD" id="cd04301">
    <property type="entry name" value="NAT_SF"/>
    <property type="match status" value="1"/>
</dbReference>
<evidence type="ECO:0000313" key="4">
    <source>
        <dbReference type="EMBL" id="ASG20181.1"/>
    </source>
</evidence>
<dbReference type="SUPFAM" id="SSF55729">
    <property type="entry name" value="Acyl-CoA N-acyltransferases (Nat)"/>
    <property type="match status" value="1"/>
</dbReference>
<dbReference type="Gene3D" id="3.40.630.30">
    <property type="match status" value="1"/>
</dbReference>
<accession>A0A248JNV3</accession>
<evidence type="ECO:0000259" key="3">
    <source>
        <dbReference type="PROSITE" id="PS51186"/>
    </source>
</evidence>
<keyword evidence="5" id="KW-1185">Reference proteome</keyword>
<dbReference type="PANTHER" id="PTHR43877">
    <property type="entry name" value="AMINOALKYLPHOSPHONATE N-ACETYLTRANSFERASE-RELATED-RELATED"/>
    <property type="match status" value="1"/>
</dbReference>
<keyword evidence="2" id="KW-0012">Acyltransferase</keyword>
<dbReference type="EMBL" id="CP022110">
    <property type="protein sequence ID" value="ASG20181.1"/>
    <property type="molecule type" value="Genomic_DNA"/>
</dbReference>
<proteinExistence type="predicted"/>
<keyword evidence="1 4" id="KW-0808">Transferase</keyword>
<dbReference type="Proteomes" id="UP000197153">
    <property type="component" value="Chromosome 1"/>
</dbReference>